<dbReference type="AlphaFoldDB" id="A0A8H3MA69"/>
<dbReference type="SUPFAM" id="SSF81901">
    <property type="entry name" value="HCP-like"/>
    <property type="match status" value="1"/>
</dbReference>
<dbReference type="EMBL" id="BLAL01000295">
    <property type="protein sequence ID" value="GET00901.1"/>
    <property type="molecule type" value="Genomic_DNA"/>
</dbReference>
<evidence type="ECO:0000313" key="1">
    <source>
        <dbReference type="EMBL" id="GET00901.1"/>
    </source>
</evidence>
<gene>
    <name evidence="1" type="ORF">RCL2_002734100</name>
</gene>
<protein>
    <submittedName>
        <fullName evidence="1">Sel1 repeat family protein</fullName>
    </submittedName>
</protein>
<sequence>MKGFGVDKDYSKAFEWYLKASNSGNPKGYYNVGKCYHYGMGTNINIKEAIIYYKKASDNGIDHANIELNKISLTN</sequence>
<comment type="caution">
    <text evidence="1">The sequence shown here is derived from an EMBL/GenBank/DDBJ whole genome shotgun (WGS) entry which is preliminary data.</text>
</comment>
<dbReference type="Pfam" id="PF08238">
    <property type="entry name" value="Sel1"/>
    <property type="match status" value="2"/>
</dbReference>
<organism evidence="1 2">
    <name type="scientific">Rhizophagus clarus</name>
    <dbReference type="NCBI Taxonomy" id="94130"/>
    <lineage>
        <taxon>Eukaryota</taxon>
        <taxon>Fungi</taxon>
        <taxon>Fungi incertae sedis</taxon>
        <taxon>Mucoromycota</taxon>
        <taxon>Glomeromycotina</taxon>
        <taxon>Glomeromycetes</taxon>
        <taxon>Glomerales</taxon>
        <taxon>Glomeraceae</taxon>
        <taxon>Rhizophagus</taxon>
    </lineage>
</organism>
<dbReference type="OrthoDB" id="2384430at2759"/>
<dbReference type="PANTHER" id="PTHR43628:SF1">
    <property type="entry name" value="CHITIN SYNTHASE REGULATORY FACTOR 2-RELATED"/>
    <property type="match status" value="1"/>
</dbReference>
<dbReference type="PANTHER" id="PTHR43628">
    <property type="entry name" value="ACTIVATOR OF C KINASE PROTEIN 1-RELATED"/>
    <property type="match status" value="1"/>
</dbReference>
<dbReference type="InterPro" id="IPR011990">
    <property type="entry name" value="TPR-like_helical_dom_sf"/>
</dbReference>
<dbReference type="Proteomes" id="UP000615446">
    <property type="component" value="Unassembled WGS sequence"/>
</dbReference>
<accession>A0A8H3MA69</accession>
<proteinExistence type="predicted"/>
<dbReference type="InterPro" id="IPR052945">
    <property type="entry name" value="Mitotic_Regulator"/>
</dbReference>
<reference evidence="1" key="1">
    <citation type="submission" date="2019-10" db="EMBL/GenBank/DDBJ databases">
        <title>Conservation and host-specific expression of non-tandemly repeated heterogenous ribosome RNA gene in arbuscular mycorrhizal fungi.</title>
        <authorList>
            <person name="Maeda T."/>
            <person name="Kobayashi Y."/>
            <person name="Nakagawa T."/>
            <person name="Ezawa T."/>
            <person name="Yamaguchi K."/>
            <person name="Bino T."/>
            <person name="Nishimoto Y."/>
            <person name="Shigenobu S."/>
            <person name="Kawaguchi M."/>
        </authorList>
    </citation>
    <scope>NUCLEOTIDE SEQUENCE</scope>
    <source>
        <strain evidence="1">HR1</strain>
    </source>
</reference>
<dbReference type="SMART" id="SM00671">
    <property type="entry name" value="SEL1"/>
    <property type="match status" value="2"/>
</dbReference>
<name>A0A8H3MA69_9GLOM</name>
<evidence type="ECO:0000313" key="2">
    <source>
        <dbReference type="Proteomes" id="UP000615446"/>
    </source>
</evidence>
<dbReference type="InterPro" id="IPR006597">
    <property type="entry name" value="Sel1-like"/>
</dbReference>
<dbReference type="Gene3D" id="1.25.40.10">
    <property type="entry name" value="Tetratricopeptide repeat domain"/>
    <property type="match status" value="1"/>
</dbReference>